<dbReference type="FunFam" id="2.60.120.10:FF:000555">
    <property type="entry name" value="Uncharacterized protein"/>
    <property type="match status" value="1"/>
</dbReference>
<dbReference type="GO" id="GO:0007189">
    <property type="term" value="P:adenylate cyclase-activating G protein-coupled receptor signaling pathway"/>
    <property type="evidence" value="ECO:0000318"/>
    <property type="project" value="GO_Central"/>
</dbReference>
<dbReference type="EMBL" id="CT868385">
    <property type="protein sequence ID" value="CAK80891.1"/>
    <property type="molecule type" value="Genomic_DNA"/>
</dbReference>
<dbReference type="GO" id="GO:0004862">
    <property type="term" value="F:cAMP-dependent protein kinase inhibitor activity"/>
    <property type="evidence" value="ECO:0000318"/>
    <property type="project" value="GO_Central"/>
</dbReference>
<dbReference type="AlphaFoldDB" id="A0DCX4"/>
<dbReference type="InterPro" id="IPR050503">
    <property type="entry name" value="cAMP-dep_PK_reg_su-like"/>
</dbReference>
<dbReference type="GO" id="GO:0030552">
    <property type="term" value="F:cAMP binding"/>
    <property type="evidence" value="ECO:0000318"/>
    <property type="project" value="GO_Central"/>
</dbReference>
<dbReference type="Proteomes" id="UP000000600">
    <property type="component" value="Unassembled WGS sequence"/>
</dbReference>
<dbReference type="PANTHER" id="PTHR11635">
    <property type="entry name" value="CAMP-DEPENDENT PROTEIN KINASE REGULATORY CHAIN"/>
    <property type="match status" value="1"/>
</dbReference>
<evidence type="ECO:0000256" key="1">
    <source>
        <dbReference type="SAM" id="Coils"/>
    </source>
</evidence>
<dbReference type="GO" id="GO:0005952">
    <property type="term" value="C:cAMP-dependent protein kinase complex"/>
    <property type="evidence" value="ECO:0000318"/>
    <property type="project" value="GO_Central"/>
</dbReference>
<dbReference type="GeneID" id="5034073"/>
<evidence type="ECO:0000313" key="4">
    <source>
        <dbReference type="Proteomes" id="UP000000600"/>
    </source>
</evidence>
<dbReference type="InterPro" id="IPR000595">
    <property type="entry name" value="cNMP-bd_dom"/>
</dbReference>
<evidence type="ECO:0000313" key="3">
    <source>
        <dbReference type="EMBL" id="CAK80891.1"/>
    </source>
</evidence>
<organism evidence="3 4">
    <name type="scientific">Paramecium tetraurelia</name>
    <dbReference type="NCBI Taxonomy" id="5888"/>
    <lineage>
        <taxon>Eukaryota</taxon>
        <taxon>Sar</taxon>
        <taxon>Alveolata</taxon>
        <taxon>Ciliophora</taxon>
        <taxon>Intramacronucleata</taxon>
        <taxon>Oligohymenophorea</taxon>
        <taxon>Peniculida</taxon>
        <taxon>Parameciidae</taxon>
        <taxon>Paramecium</taxon>
    </lineage>
</organism>
<dbReference type="CDD" id="cd00038">
    <property type="entry name" value="CAP_ED"/>
    <property type="match status" value="2"/>
</dbReference>
<dbReference type="PANTHER" id="PTHR11635:SF152">
    <property type="entry name" value="CAMP-DEPENDENT PROTEIN KINASE TYPE I REGULATORY SUBUNIT-RELATED"/>
    <property type="match status" value="1"/>
</dbReference>
<dbReference type="GO" id="GO:0034236">
    <property type="term" value="F:protein kinase A catalytic subunit binding"/>
    <property type="evidence" value="ECO:0000318"/>
    <property type="project" value="GO_Central"/>
</dbReference>
<feature type="coiled-coil region" evidence="1">
    <location>
        <begin position="293"/>
        <end position="329"/>
    </location>
</feature>
<dbReference type="SUPFAM" id="SSF51206">
    <property type="entry name" value="cAMP-binding domain-like"/>
    <property type="match status" value="2"/>
</dbReference>
<accession>A0DCX4</accession>
<dbReference type="OMA" id="MRERMND"/>
<dbReference type="PRINTS" id="PR00103">
    <property type="entry name" value="CAMPKINASE"/>
</dbReference>
<dbReference type="InParanoid" id="A0DCX4"/>
<dbReference type="eggNOG" id="ENOG502SUAJ">
    <property type="taxonomic scope" value="Eukaryota"/>
</dbReference>
<dbReference type="InterPro" id="IPR014710">
    <property type="entry name" value="RmlC-like_jellyroll"/>
</dbReference>
<dbReference type="PROSITE" id="PS00889">
    <property type="entry name" value="CNMP_BINDING_2"/>
    <property type="match status" value="1"/>
</dbReference>
<proteinExistence type="predicted"/>
<dbReference type="HOGENOM" id="CLU_024550_0_0_1"/>
<name>A0DCX4_PARTE</name>
<dbReference type="Gene3D" id="2.60.120.10">
    <property type="entry name" value="Jelly Rolls"/>
    <property type="match status" value="2"/>
</dbReference>
<dbReference type="STRING" id="5888.A0DCX4"/>
<dbReference type="KEGG" id="ptm:GSPATT00015750001"/>
<dbReference type="InterPro" id="IPR018490">
    <property type="entry name" value="cNMP-bd_dom_sf"/>
</dbReference>
<dbReference type="GO" id="GO:0005829">
    <property type="term" value="C:cytosol"/>
    <property type="evidence" value="ECO:0000318"/>
    <property type="project" value="GO_Central"/>
</dbReference>
<feature type="domain" description="Cyclic nucleotide-binding" evidence="2">
    <location>
        <begin position="418"/>
        <end position="498"/>
    </location>
</feature>
<feature type="domain" description="Cyclic nucleotide-binding" evidence="2">
    <location>
        <begin position="238"/>
        <end position="282"/>
    </location>
</feature>
<feature type="domain" description="Cyclic nucleotide-binding" evidence="2">
    <location>
        <begin position="345"/>
        <end position="401"/>
    </location>
</feature>
<reference evidence="3 4" key="1">
    <citation type="journal article" date="2006" name="Nature">
        <title>Global trends of whole-genome duplications revealed by the ciliate Paramecium tetraurelia.</title>
        <authorList>
            <consortium name="Genoscope"/>
            <person name="Aury J.-M."/>
            <person name="Jaillon O."/>
            <person name="Duret L."/>
            <person name="Noel B."/>
            <person name="Jubin C."/>
            <person name="Porcel B.M."/>
            <person name="Segurens B."/>
            <person name="Daubin V."/>
            <person name="Anthouard V."/>
            <person name="Aiach N."/>
            <person name="Arnaiz O."/>
            <person name="Billaut A."/>
            <person name="Beisson J."/>
            <person name="Blanc I."/>
            <person name="Bouhouche K."/>
            <person name="Camara F."/>
            <person name="Duharcourt S."/>
            <person name="Guigo R."/>
            <person name="Gogendeau D."/>
            <person name="Katinka M."/>
            <person name="Keller A.-M."/>
            <person name="Kissmehl R."/>
            <person name="Klotz C."/>
            <person name="Koll F."/>
            <person name="Le Moue A."/>
            <person name="Lepere C."/>
            <person name="Malinsky S."/>
            <person name="Nowacki M."/>
            <person name="Nowak J.K."/>
            <person name="Plattner H."/>
            <person name="Poulain J."/>
            <person name="Ruiz F."/>
            <person name="Serrano V."/>
            <person name="Zagulski M."/>
            <person name="Dessen P."/>
            <person name="Betermier M."/>
            <person name="Weissenbach J."/>
            <person name="Scarpelli C."/>
            <person name="Schachter V."/>
            <person name="Sperling L."/>
            <person name="Meyer E."/>
            <person name="Cohen J."/>
            <person name="Wincker P."/>
        </authorList>
    </citation>
    <scope>NUCLEOTIDE SEQUENCE [LARGE SCALE GENOMIC DNA]</scope>
    <source>
        <strain evidence="3 4">Stock d4-2</strain>
    </source>
</reference>
<feature type="coiled-coil region" evidence="1">
    <location>
        <begin position="89"/>
        <end position="120"/>
    </location>
</feature>
<sequence>MKSQILPESIHRQYFANHVNSLKSIKARKNKVEEESLGVIRQVSMIKKIKHQVQAFESIEENKSIAYSNQKIRQAIMKITNQKRAFPKLPHLRKEKTEVSEQIERENKRLKKSIENLQNSLTYRTNHQTIKKSYQQVLNYNKMNNYNNDSEIVNSSIGPLAVRRSTLNFTFTREYDLSSDSFDKAIEILQKNLQLNEQAARIYMQDILREFRQPRILILLSYFKALESQEEYFDYIEQTITSMEYKQIKRGNIVFHCGERGDYFYLILRGTVVVYVPKKEGELASQKAILMKINQCKEDLAIAKKKEEQKQLQKQLQDLQTQLQEYQNPEDILLFPFKSRYYQKLQSGQMICLYKKVNIMREGECFGEVSLFRNEPRAATLIASDTLHLGALNKSNYLRIFEVKLEKLNFTLGMLSKLFPQSSKENVIQISFDFQKKIYTINQVIFKQGDVVDGLYLIFSGIVEIISDNVRVNQFCEGQFVGLFDLKKPESRTYTAISGSYETIIYFLPKKNCTALDKFMRERMNDLRISSETYRQEWVKKCHNMIAMQKKESNKAVLKGVNTKDILQQCILPHRIKTYSNTISRDRINEIVEYNNVQSSLKEKLHNVKLCLQMRDFDKEKELVEKMMKQQHTLLPRLRERPRNLVETYTVLMSKVSKASPQAMFESQNQSEHLTRNIHVDRMKCSLQKKKSEQIVNQIIGI</sequence>
<evidence type="ECO:0000259" key="2">
    <source>
        <dbReference type="PROSITE" id="PS50042"/>
    </source>
</evidence>
<keyword evidence="1" id="KW-0175">Coiled coil</keyword>
<dbReference type="Pfam" id="PF00027">
    <property type="entry name" value="cNMP_binding"/>
    <property type="match status" value="1"/>
</dbReference>
<dbReference type="RefSeq" id="XP_001448288.1">
    <property type="nucleotide sequence ID" value="XM_001448251.1"/>
</dbReference>
<gene>
    <name evidence="3" type="ORF">GSPATT00015750001</name>
</gene>
<protein>
    <recommendedName>
        <fullName evidence="2">Cyclic nucleotide-binding domain-containing protein</fullName>
    </recommendedName>
</protein>
<dbReference type="OrthoDB" id="299126at2759"/>
<dbReference type="PROSITE" id="PS50042">
    <property type="entry name" value="CNMP_BINDING_3"/>
    <property type="match status" value="3"/>
</dbReference>
<keyword evidence="4" id="KW-1185">Reference proteome</keyword>
<dbReference type="InterPro" id="IPR018488">
    <property type="entry name" value="cNMP-bd_CS"/>
</dbReference>